<dbReference type="InterPro" id="IPR051701">
    <property type="entry name" value="Mito_OM_Translocase_MSP1"/>
</dbReference>
<feature type="compositionally biased region" description="Acidic residues" evidence="5">
    <location>
        <begin position="339"/>
        <end position="352"/>
    </location>
</feature>
<keyword evidence="3" id="KW-0472">Membrane</keyword>
<comment type="subcellular location">
    <subcellularLocation>
        <location evidence="1">Mitochondrion outer membrane</location>
        <topology evidence="1">Single-pass membrane protein</topology>
    </subcellularLocation>
</comment>
<feature type="region of interest" description="Disordered" evidence="5">
    <location>
        <begin position="170"/>
        <end position="201"/>
    </location>
</feature>
<dbReference type="EMBL" id="WOWK01000064">
    <property type="protein sequence ID" value="KAF0322136.1"/>
    <property type="molecule type" value="Genomic_DNA"/>
</dbReference>
<feature type="compositionally biased region" description="Acidic residues" evidence="5">
    <location>
        <begin position="185"/>
        <end position="196"/>
    </location>
</feature>
<feature type="domain" description="AAA+ ATPase" evidence="6">
    <location>
        <begin position="776"/>
        <end position="911"/>
    </location>
</feature>
<keyword evidence="3" id="KW-0496">Mitochondrion</keyword>
<dbReference type="GO" id="GO:0005741">
    <property type="term" value="C:mitochondrial outer membrane"/>
    <property type="evidence" value="ECO:0007669"/>
    <property type="project" value="UniProtKB-SubCell"/>
</dbReference>
<feature type="compositionally biased region" description="Basic and acidic residues" evidence="5">
    <location>
        <begin position="353"/>
        <end position="362"/>
    </location>
</feature>
<proteinExistence type="predicted"/>
<gene>
    <name evidence="7" type="ORF">GQ607_010639</name>
</gene>
<dbReference type="GO" id="GO:0005524">
    <property type="term" value="F:ATP binding"/>
    <property type="evidence" value="ECO:0007669"/>
    <property type="project" value="UniProtKB-KW"/>
</dbReference>
<evidence type="ECO:0000259" key="6">
    <source>
        <dbReference type="SMART" id="SM00382"/>
    </source>
</evidence>
<evidence type="ECO:0000256" key="4">
    <source>
        <dbReference type="ARBA" id="ARBA00022840"/>
    </source>
</evidence>
<evidence type="ECO:0000256" key="5">
    <source>
        <dbReference type="SAM" id="MobiDB-lite"/>
    </source>
</evidence>
<dbReference type="OrthoDB" id="4835103at2759"/>
<dbReference type="SMART" id="SM00382">
    <property type="entry name" value="AAA"/>
    <property type="match status" value="2"/>
</dbReference>
<sequence>MGSESSSDGINNMLRNGDDSPEAKIMVEGRGQDQDAPGSSLEPELRYVVPRWFLDNLKTADELKNAQAKIWLVDETTDAVKDSSMAEETTDENLLPGSAGNKPDGYFSVAHEAMEDLLDATASLQMVDLAGRLSVSQSSITLSCEMRFGLQFLDELVVLKKAYDRRYQGEDQTDHGSASYNHNDDDFDASDNDSDASEGNYDTSNIAQKAAQRYFGFWVNSLSEAETKCSNDALSAFLDAVKENGKAINRCRELKARLSQYPSAPPDLLEPRHDWFSLLPERVTSEFASVQFKESINVAFNRLLSRCSRKQKVDSSDVRAILLRINGSDTPTAVGDGASEGDSDKSDDESSEDSNKPSESPWEKRLRMLRVKCNHLEKELLSSIIDPNDLDVQLDNVVLDQGVMTTITTIIQQQQHQSDIGVASSGIIALVKVKGVLLYGPPGTGKTLLARVIAKSTGHNMIAIDPALIKDCWVGKTEQRIRAVFSLAQKLSPCIIFIDEVDCLFFRRKSDDRTWERAAITQFLQSMDGLLQDERAPLVIGATNKPMDLDSAFLRRLPHKVSLGLPDTKARTQILFLLLGTVNLDHVDVDHLAAVTDGFSGADLKALCSQAALDWAVQQNLEFGQLRSEREAPLTDEHFSKAFDKIKPGTSQKDLALLEEFTKRFGPTTRAGASQAHSDSPVEKSYYKVTDAWMNFPQKAQKVTRWIDSQEPENGNSPYFWEKKLLSLLVDPQTIGACWSDLAVHPKTEREIKEALNHHNNSCESIQSYGLLRGAHTGGALVYGPPGTGKTQLARVLAHESGTVVICATPADLMSRYWGKGPKAIQGLFNLGRLLAPSIIFLDEAESMFPARELMQHQHELADINQLLHEMDGLTKSKETPFVLIATNLPGRLDTAVLRRVPSKFYLGLPTTEIRAGIFKAVLKDEILHSAVNTSQLALMTPGFTGSDIRTLCVQTAIICDEFVENGDNKGKRLLTLDIFVEALGRIAPTATEKAISYIRDFAKENHPVGLEQMQECEAETSRLKEIWASGVAYSGITGQTHSDPSGGPLSIINLADMPDYFALSYTWGDPRTIYTDKNDIFSAEAWASPAFEIDCDGHAVSVATNLYTALLSIRGGFSGGKFVEILGEDRFRSSDAEYSYIWIDALCINQDDLQEKSDQIPIMDRIYSQARATIMWLGGGELLVKQGLSNTVEKLKLVVSRLREIIGPGNEDLVIDRCRVFDICDPKAFEDLGLEPVDLVDLVGWDLLFSRSWFKRAWIVQEWVLSPKCLFLCGTLMFSPETFSRNFMDFTRRYWTWQIQKLVMANILDPKTLAMPAGEHHFDSNHRDFPFKSKYRTLPLFRAKVDYGILAELDQSLITIQILRDLFTLERSKTPPRDPTSHEIWKENLSIQEFRSRRCFDPRDKIYAFHGIFKTSDGRSIFPSPDYQKPVSEVYVEATRVIATDVGVSFLHFREYRSSNPHGLPSWVPDFQLEDGLLQLDNPFMAKHRSSFFMAAAGLGRSTLAFKENNKLGLAGCQVDTVIRHEVLWRTLVHDQRRDHAACPPAPSGIGDVLMGRLKGILRAQCGYIVAKDMMQLLDQMTQESKQSDDSREFFAKCSPMLELAQNFFNATALPEMESHAQYDRQTQVDGLFEMNAVVEVLQGSLPIESEEPPSPKLWSQHRRLWELVRASMEARDYAAFGKAFKEIMHALSSSESSAEAEEIDIDRFKQTRVLFATSGGRLGLIAGGIERGDEIWVIQGLNVPVALRCVGDGLYSLVGIVYVHGIMHGEAVRDSTDVVELDLV</sequence>
<dbReference type="InterPro" id="IPR027417">
    <property type="entry name" value="P-loop_NTPase"/>
</dbReference>
<protein>
    <submittedName>
        <fullName evidence="7">AAA family ATPase</fullName>
    </submittedName>
</protein>
<dbReference type="Pfam" id="PF17862">
    <property type="entry name" value="AAA_lid_3"/>
    <property type="match status" value="1"/>
</dbReference>
<feature type="region of interest" description="Disordered" evidence="5">
    <location>
        <begin position="82"/>
        <end position="102"/>
    </location>
</feature>
<accession>A0A8H3ZQ86</accession>
<reference evidence="7 8" key="1">
    <citation type="submission" date="2019-12" db="EMBL/GenBank/DDBJ databases">
        <title>A genome sequence resource for the geographically widespread anthracnose pathogen Colletotrichum asianum.</title>
        <authorList>
            <person name="Meng Y."/>
        </authorList>
    </citation>
    <scope>NUCLEOTIDE SEQUENCE [LARGE SCALE GENOMIC DNA]</scope>
    <source>
        <strain evidence="7 8">ICMP 18580</strain>
    </source>
</reference>
<dbReference type="Gene3D" id="1.10.8.60">
    <property type="match status" value="2"/>
</dbReference>
<comment type="caution">
    <text evidence="7">The sequence shown here is derived from an EMBL/GenBank/DDBJ whole genome shotgun (WGS) entry which is preliminary data.</text>
</comment>
<dbReference type="Pfam" id="PF06985">
    <property type="entry name" value="HET"/>
    <property type="match status" value="1"/>
</dbReference>
<organism evidence="7 8">
    <name type="scientific">Colletotrichum asianum</name>
    <dbReference type="NCBI Taxonomy" id="702518"/>
    <lineage>
        <taxon>Eukaryota</taxon>
        <taxon>Fungi</taxon>
        <taxon>Dikarya</taxon>
        <taxon>Ascomycota</taxon>
        <taxon>Pezizomycotina</taxon>
        <taxon>Sordariomycetes</taxon>
        <taxon>Hypocreomycetidae</taxon>
        <taxon>Glomerellales</taxon>
        <taxon>Glomerellaceae</taxon>
        <taxon>Colletotrichum</taxon>
        <taxon>Colletotrichum gloeosporioides species complex</taxon>
    </lineage>
</organism>
<dbReference type="PANTHER" id="PTHR45644:SF56">
    <property type="entry name" value="AAA ATPASE, PUTATIVE (AFU_ORTHOLOGUE AFUA_2G12920)-RELATED"/>
    <property type="match status" value="1"/>
</dbReference>
<feature type="compositionally biased region" description="Polar residues" evidence="5">
    <location>
        <begin position="1"/>
        <end position="14"/>
    </location>
</feature>
<feature type="region of interest" description="Disordered" evidence="5">
    <location>
        <begin position="331"/>
        <end position="362"/>
    </location>
</feature>
<evidence type="ECO:0000256" key="1">
    <source>
        <dbReference type="ARBA" id="ARBA00004572"/>
    </source>
</evidence>
<dbReference type="InterPro" id="IPR003593">
    <property type="entry name" value="AAA+_ATPase"/>
</dbReference>
<dbReference type="GO" id="GO:0016887">
    <property type="term" value="F:ATP hydrolysis activity"/>
    <property type="evidence" value="ECO:0007669"/>
    <property type="project" value="InterPro"/>
</dbReference>
<evidence type="ECO:0000313" key="8">
    <source>
        <dbReference type="Proteomes" id="UP000434172"/>
    </source>
</evidence>
<dbReference type="InterPro" id="IPR003959">
    <property type="entry name" value="ATPase_AAA_core"/>
</dbReference>
<keyword evidence="3" id="KW-1000">Mitochondrion outer membrane</keyword>
<feature type="domain" description="AAA+ ATPase" evidence="6">
    <location>
        <begin position="432"/>
        <end position="563"/>
    </location>
</feature>
<dbReference type="SUPFAM" id="SSF52540">
    <property type="entry name" value="P-loop containing nucleoside triphosphate hydrolases"/>
    <property type="match status" value="2"/>
</dbReference>
<dbReference type="Pfam" id="PF26639">
    <property type="entry name" value="Het-6_barrel"/>
    <property type="match status" value="1"/>
</dbReference>
<evidence type="ECO:0000313" key="7">
    <source>
        <dbReference type="EMBL" id="KAF0322136.1"/>
    </source>
</evidence>
<feature type="region of interest" description="Disordered" evidence="5">
    <location>
        <begin position="1"/>
        <end position="42"/>
    </location>
</feature>
<dbReference type="Gene3D" id="3.40.50.300">
    <property type="entry name" value="P-loop containing nucleotide triphosphate hydrolases"/>
    <property type="match status" value="2"/>
</dbReference>
<feature type="compositionally biased region" description="Basic and acidic residues" evidence="5">
    <location>
        <begin position="16"/>
        <end position="33"/>
    </location>
</feature>
<dbReference type="Proteomes" id="UP000434172">
    <property type="component" value="Unassembled WGS sequence"/>
</dbReference>
<dbReference type="InterPro" id="IPR010730">
    <property type="entry name" value="HET"/>
</dbReference>
<dbReference type="Pfam" id="PF00004">
    <property type="entry name" value="AAA"/>
    <property type="match status" value="2"/>
</dbReference>
<name>A0A8H3ZQ86_9PEZI</name>
<keyword evidence="4" id="KW-0067">ATP-binding</keyword>
<evidence type="ECO:0000256" key="3">
    <source>
        <dbReference type="ARBA" id="ARBA00022787"/>
    </source>
</evidence>
<evidence type="ECO:0000256" key="2">
    <source>
        <dbReference type="ARBA" id="ARBA00022741"/>
    </source>
</evidence>
<keyword evidence="8" id="KW-1185">Reference proteome</keyword>
<dbReference type="InterPro" id="IPR041569">
    <property type="entry name" value="AAA_lid_3"/>
</dbReference>
<keyword evidence="2" id="KW-0547">Nucleotide-binding</keyword>
<dbReference type="PANTHER" id="PTHR45644">
    <property type="entry name" value="AAA ATPASE, PUTATIVE (AFU_ORTHOLOGUE AFUA_2G12920)-RELATED-RELATED"/>
    <property type="match status" value="1"/>
</dbReference>